<sequence>MTILQISDTHNRHRLLTNLPTADVLVHCGDFTDMGTEEEALNFLNWLIEQPYRHKIFVTGNHDLCLWEAENIEDLPNNIHFLQDRGCEIEGVRFFGLAYNHQESIIPHGADVLITHEPPAMILDESNGIHWGNLSLRNKVLEVKPKFHLFGHAHDAYGTEQQGTTTFSNGAVLNDHYQLCNAPLLHKV</sequence>
<name>A0A096AK10_9BACT</name>
<organism evidence="2 3">
    <name type="scientific">Prevotella disiens DNF00882</name>
    <dbReference type="NCBI Taxonomy" id="1401075"/>
    <lineage>
        <taxon>Bacteria</taxon>
        <taxon>Pseudomonadati</taxon>
        <taxon>Bacteroidota</taxon>
        <taxon>Bacteroidia</taxon>
        <taxon>Bacteroidales</taxon>
        <taxon>Prevotellaceae</taxon>
        <taxon>Prevotella</taxon>
    </lineage>
</organism>
<accession>A0A096AK10</accession>
<dbReference type="RefSeq" id="WP_008451403.1">
    <property type="nucleotide sequence ID" value="NZ_JRNR01000122.1"/>
</dbReference>
<protein>
    <submittedName>
        <fullName evidence="2">Serine/threonine protein phosphatase</fullName>
    </submittedName>
</protein>
<dbReference type="PANTHER" id="PTHR12905">
    <property type="entry name" value="METALLOPHOSPHOESTERASE"/>
    <property type="match status" value="1"/>
</dbReference>
<feature type="domain" description="Calcineurin-like phosphoesterase" evidence="1">
    <location>
        <begin position="1"/>
        <end position="155"/>
    </location>
</feature>
<evidence type="ECO:0000259" key="1">
    <source>
        <dbReference type="Pfam" id="PF00149"/>
    </source>
</evidence>
<dbReference type="InterPro" id="IPR004843">
    <property type="entry name" value="Calcineurin-like_PHP"/>
</dbReference>
<dbReference type="Pfam" id="PF00149">
    <property type="entry name" value="Metallophos"/>
    <property type="match status" value="1"/>
</dbReference>
<dbReference type="AlphaFoldDB" id="A0A096AK10"/>
<dbReference type="GO" id="GO:0016787">
    <property type="term" value="F:hydrolase activity"/>
    <property type="evidence" value="ECO:0007669"/>
    <property type="project" value="InterPro"/>
</dbReference>
<proteinExistence type="predicted"/>
<dbReference type="PANTHER" id="PTHR12905:SF0">
    <property type="entry name" value="CALCINEURIN-LIKE PHOSPHOESTERASE DOMAIN-CONTAINING PROTEIN"/>
    <property type="match status" value="1"/>
</dbReference>
<dbReference type="CDD" id="cd07379">
    <property type="entry name" value="MPP_239FB"/>
    <property type="match status" value="1"/>
</dbReference>
<dbReference type="Gene3D" id="3.60.21.10">
    <property type="match status" value="1"/>
</dbReference>
<evidence type="ECO:0000313" key="3">
    <source>
        <dbReference type="Proteomes" id="UP000029538"/>
    </source>
</evidence>
<gene>
    <name evidence="2" type="ORF">HMPREF0654_10670</name>
</gene>
<reference evidence="2 3" key="1">
    <citation type="submission" date="2014-07" db="EMBL/GenBank/DDBJ databases">
        <authorList>
            <person name="McCorrison J."/>
            <person name="Sanka R."/>
            <person name="Torralba M."/>
            <person name="Gillis M."/>
            <person name="Haft D.H."/>
            <person name="Methe B."/>
            <person name="Sutton G."/>
            <person name="Nelson K.E."/>
        </authorList>
    </citation>
    <scope>NUCLEOTIDE SEQUENCE [LARGE SCALE GENOMIC DNA]</scope>
    <source>
        <strain evidence="2 3">DNF00882</strain>
    </source>
</reference>
<dbReference type="EMBL" id="JRNR01000122">
    <property type="protein sequence ID" value="KGF46966.1"/>
    <property type="molecule type" value="Genomic_DNA"/>
</dbReference>
<dbReference type="InterPro" id="IPR029052">
    <property type="entry name" value="Metallo-depent_PP-like"/>
</dbReference>
<dbReference type="InterPro" id="IPR051693">
    <property type="entry name" value="UPF0046_metallophosphoest"/>
</dbReference>
<dbReference type="Proteomes" id="UP000029538">
    <property type="component" value="Unassembled WGS sequence"/>
</dbReference>
<comment type="caution">
    <text evidence="2">The sequence shown here is derived from an EMBL/GenBank/DDBJ whole genome shotgun (WGS) entry which is preliminary data.</text>
</comment>
<evidence type="ECO:0000313" key="2">
    <source>
        <dbReference type="EMBL" id="KGF46966.1"/>
    </source>
</evidence>
<dbReference type="SUPFAM" id="SSF56300">
    <property type="entry name" value="Metallo-dependent phosphatases"/>
    <property type="match status" value="1"/>
</dbReference>